<reference evidence="1 2" key="1">
    <citation type="submission" date="2018-01" db="EMBL/GenBank/DDBJ databases">
        <title>Whole genome analyses suggest that Burkholderia sensu lato contains two further novel genera in the rhizoxinica-symbiotica group Mycetohabitans gen. nov., and Trinickia gen. nov.: implications for the evolution of diazotrophy and nodulation in the Burkholderiaceae.</title>
        <authorList>
            <person name="Estrada-de los Santos P."/>
            <person name="Palmer M."/>
            <person name="Chavez-Ramirez B."/>
            <person name="Beukes C."/>
            <person name="Steenkamp E.T."/>
            <person name="Hirsch A.M."/>
            <person name="Manyaka P."/>
            <person name="Maluk M."/>
            <person name="Lafos M."/>
            <person name="Crook M."/>
            <person name="Gross E."/>
            <person name="Simon M.F."/>
            <person name="Bueno dos Reis Junior F."/>
            <person name="Poole P.S."/>
            <person name="Venter S.N."/>
            <person name="James E.K."/>
        </authorList>
    </citation>
    <scope>NUCLEOTIDE SEQUENCE [LARGE SCALE GENOMIC DNA]</scope>
    <source>
        <strain evidence="1 2">GP25-8</strain>
    </source>
</reference>
<dbReference type="InterPro" id="IPR052936">
    <property type="entry name" value="Jasmonate_Hydroxylase-like"/>
</dbReference>
<comment type="caution">
    <text evidence="1">The sequence shown here is derived from an EMBL/GenBank/DDBJ whole genome shotgun (WGS) entry which is preliminary data.</text>
</comment>
<accession>A0A2N7W3R2</accession>
<keyword evidence="2" id="KW-1185">Reference proteome</keyword>
<dbReference type="InterPro" id="IPR011008">
    <property type="entry name" value="Dimeric_a/b-barrel"/>
</dbReference>
<dbReference type="RefSeq" id="WP_102610524.1">
    <property type="nucleotide sequence ID" value="NZ_CADIKD010000013.1"/>
</dbReference>
<dbReference type="Gene3D" id="3.30.70.100">
    <property type="match status" value="1"/>
</dbReference>
<dbReference type="SUPFAM" id="SSF54909">
    <property type="entry name" value="Dimeric alpha+beta barrel"/>
    <property type="match status" value="1"/>
</dbReference>
<dbReference type="Proteomes" id="UP000235347">
    <property type="component" value="Unassembled WGS sequence"/>
</dbReference>
<protein>
    <submittedName>
        <fullName evidence="1">Antibiotic biosynthesis monooxygenase</fullName>
    </submittedName>
</protein>
<organism evidence="1 2">
    <name type="scientific">Trinickia soli</name>
    <dbReference type="NCBI Taxonomy" id="380675"/>
    <lineage>
        <taxon>Bacteria</taxon>
        <taxon>Pseudomonadati</taxon>
        <taxon>Pseudomonadota</taxon>
        <taxon>Betaproteobacteria</taxon>
        <taxon>Burkholderiales</taxon>
        <taxon>Burkholderiaceae</taxon>
        <taxon>Trinickia</taxon>
    </lineage>
</organism>
<keyword evidence="1" id="KW-0560">Oxidoreductase</keyword>
<dbReference type="AlphaFoldDB" id="A0A2N7W3R2"/>
<dbReference type="GO" id="GO:0004497">
    <property type="term" value="F:monooxygenase activity"/>
    <property type="evidence" value="ECO:0007669"/>
    <property type="project" value="UniProtKB-KW"/>
</dbReference>
<evidence type="ECO:0000313" key="2">
    <source>
        <dbReference type="Proteomes" id="UP000235347"/>
    </source>
</evidence>
<evidence type="ECO:0000313" key="1">
    <source>
        <dbReference type="EMBL" id="PMS24039.1"/>
    </source>
</evidence>
<sequence>MSFAKTGATPYYAVIFTSVRTDVDDGYEETDRILCDAAEKLPGFLGSESARNGIGITVSYWRDLESIAAWKADATHLIAQKRGRENWYEEYVTRVCKVERDYSFKKA</sequence>
<dbReference type="PANTHER" id="PTHR37811:SF2">
    <property type="entry name" value="ABM DOMAIN-CONTAINING PROTEIN"/>
    <property type="match status" value="1"/>
</dbReference>
<keyword evidence="1" id="KW-0503">Monooxygenase</keyword>
<name>A0A2N7W3R2_9BURK</name>
<gene>
    <name evidence="1" type="ORF">C0Z19_14470</name>
</gene>
<dbReference type="EMBL" id="PNYB01000011">
    <property type="protein sequence ID" value="PMS24039.1"/>
    <property type="molecule type" value="Genomic_DNA"/>
</dbReference>
<dbReference type="PANTHER" id="PTHR37811">
    <property type="entry name" value="BLL5343 PROTEIN"/>
    <property type="match status" value="1"/>
</dbReference>
<proteinExistence type="predicted"/>